<dbReference type="EMBL" id="OU895878">
    <property type="protein sequence ID" value="CAG9804795.1"/>
    <property type="molecule type" value="Genomic_DNA"/>
</dbReference>
<feature type="repeat" description="WD" evidence="5">
    <location>
        <begin position="258"/>
        <end position="300"/>
    </location>
</feature>
<reference evidence="7" key="2">
    <citation type="submission" date="2022-10" db="EMBL/GenBank/DDBJ databases">
        <authorList>
            <consortium name="ENA_rothamsted_submissions"/>
            <consortium name="culmorum"/>
            <person name="King R."/>
        </authorList>
    </citation>
    <scope>NUCLEOTIDE SEQUENCE</scope>
</reference>
<accession>A0A9N9RWE7</accession>
<keyword evidence="8" id="KW-1185">Reference proteome</keyword>
<evidence type="ECO:0000313" key="8">
    <source>
        <dbReference type="Proteomes" id="UP001153620"/>
    </source>
</evidence>
<comment type="similarity">
    <text evidence="3">Belongs to the TCAB1 family.</text>
</comment>
<dbReference type="AlphaFoldDB" id="A0A9N9RWE7"/>
<name>A0A9N9RWE7_9DIPT</name>
<dbReference type="InterPro" id="IPR001680">
    <property type="entry name" value="WD40_rpt"/>
</dbReference>
<evidence type="ECO:0000256" key="1">
    <source>
        <dbReference type="ARBA" id="ARBA00022574"/>
    </source>
</evidence>
<keyword evidence="1 5" id="KW-0853">WD repeat</keyword>
<dbReference type="InterPro" id="IPR015943">
    <property type="entry name" value="WD40/YVTN_repeat-like_dom_sf"/>
</dbReference>
<dbReference type="PANTHER" id="PTHR13211:SF0">
    <property type="entry name" value="TELOMERASE CAJAL BODY PROTEIN 1"/>
    <property type="match status" value="1"/>
</dbReference>
<evidence type="ECO:0000256" key="2">
    <source>
        <dbReference type="ARBA" id="ARBA00022737"/>
    </source>
</evidence>
<dbReference type="SMART" id="SM00320">
    <property type="entry name" value="WD40"/>
    <property type="match status" value="5"/>
</dbReference>
<dbReference type="GO" id="GO:0015030">
    <property type="term" value="C:Cajal body"/>
    <property type="evidence" value="ECO:0007669"/>
    <property type="project" value="TreeGrafter"/>
</dbReference>
<evidence type="ECO:0000256" key="3">
    <source>
        <dbReference type="ARBA" id="ARBA00038279"/>
    </source>
</evidence>
<dbReference type="PANTHER" id="PTHR13211">
    <property type="entry name" value="TELOMERASE CAJAL BODY PROTEIN 1"/>
    <property type="match status" value="1"/>
</dbReference>
<reference evidence="7" key="1">
    <citation type="submission" date="2022-01" db="EMBL/GenBank/DDBJ databases">
        <authorList>
            <person name="King R."/>
        </authorList>
    </citation>
    <scope>NUCLEOTIDE SEQUENCE</scope>
</reference>
<dbReference type="Gene3D" id="2.130.10.10">
    <property type="entry name" value="YVTN repeat-like/Quinoprotein amine dehydrogenase"/>
    <property type="match status" value="1"/>
</dbReference>
<dbReference type="PROSITE" id="PS00678">
    <property type="entry name" value="WD_REPEATS_1"/>
    <property type="match status" value="1"/>
</dbReference>
<evidence type="ECO:0000256" key="5">
    <source>
        <dbReference type="PROSITE-ProRule" id="PRU00221"/>
    </source>
</evidence>
<sequence length="406" mass="46050">MEVEETTIEQNETVEREETENVEMKEIDKETAEKEDYVAILNEKEKHYFETKEVVELGKITVPNTSNQHYFQGATWSADGTCLLTAVNAKGLMIFELPQDIYGKESISKERDINELKPVITVKCGTNIYDFCFNPVLNSMDDTTTYFIATCQNEPIKLYDAFNGNYKSSYRAYDYADELDAALSVCFSPDGSLIYGGMKKGIVVFSTSVPGRDYDTIPLKQATSCMASNYYSSEIAAGSWNKTISLIDSRDYLVTDTLIGHKQGVTYLKFSSNGDYLISGSRKDSNLLMWDLRNRSLPLYRFTRRVDTNQKVQFDLSYNSNWLISGDTRGIVHAWSLFDLDENEFPKESQYGLHSDACSGISLHPYLPVLASCSGQFKYGNDIDCDEKTEEIIENSLVLWWIGHAE</sequence>
<dbReference type="InterPro" id="IPR036322">
    <property type="entry name" value="WD40_repeat_dom_sf"/>
</dbReference>
<dbReference type="SUPFAM" id="SSF50978">
    <property type="entry name" value="WD40 repeat-like"/>
    <property type="match status" value="1"/>
</dbReference>
<dbReference type="Pfam" id="PF00400">
    <property type="entry name" value="WD40"/>
    <property type="match status" value="1"/>
</dbReference>
<dbReference type="InterPro" id="IPR019775">
    <property type="entry name" value="WD40_repeat_CS"/>
</dbReference>
<evidence type="ECO:0000313" key="7">
    <source>
        <dbReference type="EMBL" id="CAG9804795.1"/>
    </source>
</evidence>
<keyword evidence="2" id="KW-0677">Repeat</keyword>
<evidence type="ECO:0000256" key="4">
    <source>
        <dbReference type="ARBA" id="ARBA00041558"/>
    </source>
</evidence>
<dbReference type="GO" id="GO:0003723">
    <property type="term" value="F:RNA binding"/>
    <property type="evidence" value="ECO:0007669"/>
    <property type="project" value="TreeGrafter"/>
</dbReference>
<dbReference type="Proteomes" id="UP001153620">
    <property type="component" value="Chromosome 2"/>
</dbReference>
<proteinExistence type="inferred from homology"/>
<evidence type="ECO:0000256" key="6">
    <source>
        <dbReference type="SAM" id="MobiDB-lite"/>
    </source>
</evidence>
<dbReference type="OrthoDB" id="239865at2759"/>
<dbReference type="PROSITE" id="PS50082">
    <property type="entry name" value="WD_REPEATS_2"/>
    <property type="match status" value="1"/>
</dbReference>
<protein>
    <recommendedName>
        <fullName evidence="4">WD repeat-containing protein 79</fullName>
    </recommendedName>
</protein>
<feature type="region of interest" description="Disordered" evidence="6">
    <location>
        <begin position="1"/>
        <end position="23"/>
    </location>
</feature>
<dbReference type="GO" id="GO:0030576">
    <property type="term" value="P:Cajal body organization"/>
    <property type="evidence" value="ECO:0007669"/>
    <property type="project" value="TreeGrafter"/>
</dbReference>
<organism evidence="7 8">
    <name type="scientific">Chironomus riparius</name>
    <dbReference type="NCBI Taxonomy" id="315576"/>
    <lineage>
        <taxon>Eukaryota</taxon>
        <taxon>Metazoa</taxon>
        <taxon>Ecdysozoa</taxon>
        <taxon>Arthropoda</taxon>
        <taxon>Hexapoda</taxon>
        <taxon>Insecta</taxon>
        <taxon>Pterygota</taxon>
        <taxon>Neoptera</taxon>
        <taxon>Endopterygota</taxon>
        <taxon>Diptera</taxon>
        <taxon>Nematocera</taxon>
        <taxon>Chironomoidea</taxon>
        <taxon>Chironomidae</taxon>
        <taxon>Chironominae</taxon>
        <taxon>Chironomus</taxon>
    </lineage>
</organism>
<gene>
    <name evidence="7" type="ORF">CHIRRI_LOCUS7674</name>
</gene>
<dbReference type="InterPro" id="IPR051150">
    <property type="entry name" value="SWT21/TCAB1_mRNA_Telomere"/>
</dbReference>